<keyword evidence="2" id="KW-1185">Reference proteome</keyword>
<comment type="caution">
    <text evidence="1">The sequence shown here is derived from an EMBL/GenBank/DDBJ whole genome shotgun (WGS) entry which is preliminary data.</text>
</comment>
<gene>
    <name evidence="1" type="ORF">Vadar_018502</name>
</gene>
<dbReference type="EMBL" id="CM037155">
    <property type="protein sequence ID" value="KAH7846814.1"/>
    <property type="molecule type" value="Genomic_DNA"/>
</dbReference>
<sequence>MQPEQSDLTMEAKPNNEKLECTCFTHDDCEKHNLNPLKRLDVMEEAIEKVQNYVDGGDNITSEQYMLYFSCAFFFSSIRYFGSYTGMLYQKFVAALQDNITEVILPSLEGKANVPLLMKTMDVWAKYQKLAHWLLRFFEPLRPFCSMTKGTDISDVPYNLFCDWVFDPMWNRLRGAVMRMIVQQRAGRAVNLDMIKAGIELFVEVDHKGKRYYYRNFEQVLLSNIDARYSKLANEWLLTCSFHKYLKKALNCIYFEERRMGHYLPRNTMANVLEAMRYELLDKRIRAVVELLFRNGRRAC</sequence>
<evidence type="ECO:0000313" key="2">
    <source>
        <dbReference type="Proteomes" id="UP000828048"/>
    </source>
</evidence>
<reference evidence="1 2" key="1">
    <citation type="journal article" date="2021" name="Hortic Res">
        <title>High-quality reference genome and annotation aids understanding of berry development for evergreen blueberry (Vaccinium darrowii).</title>
        <authorList>
            <person name="Yu J."/>
            <person name="Hulse-Kemp A.M."/>
            <person name="Babiker E."/>
            <person name="Staton M."/>
        </authorList>
    </citation>
    <scope>NUCLEOTIDE SEQUENCE [LARGE SCALE GENOMIC DNA]</scope>
    <source>
        <strain evidence="2">cv. NJ 8807/NJ 8810</strain>
        <tissue evidence="1">Young leaf</tissue>
    </source>
</reference>
<protein>
    <submittedName>
        <fullName evidence="1">Uncharacterized protein</fullName>
    </submittedName>
</protein>
<dbReference type="Proteomes" id="UP000828048">
    <property type="component" value="Chromosome 5"/>
</dbReference>
<accession>A0ACB7Y048</accession>
<proteinExistence type="predicted"/>
<name>A0ACB7Y048_9ERIC</name>
<organism evidence="1 2">
    <name type="scientific">Vaccinium darrowii</name>
    <dbReference type="NCBI Taxonomy" id="229202"/>
    <lineage>
        <taxon>Eukaryota</taxon>
        <taxon>Viridiplantae</taxon>
        <taxon>Streptophyta</taxon>
        <taxon>Embryophyta</taxon>
        <taxon>Tracheophyta</taxon>
        <taxon>Spermatophyta</taxon>
        <taxon>Magnoliopsida</taxon>
        <taxon>eudicotyledons</taxon>
        <taxon>Gunneridae</taxon>
        <taxon>Pentapetalae</taxon>
        <taxon>asterids</taxon>
        <taxon>Ericales</taxon>
        <taxon>Ericaceae</taxon>
        <taxon>Vaccinioideae</taxon>
        <taxon>Vaccinieae</taxon>
        <taxon>Vaccinium</taxon>
    </lineage>
</organism>
<evidence type="ECO:0000313" key="1">
    <source>
        <dbReference type="EMBL" id="KAH7846814.1"/>
    </source>
</evidence>